<name>K5VSB8_PHACS</name>
<dbReference type="RefSeq" id="XP_007401729.1">
    <property type="nucleotide sequence ID" value="XM_007401667.1"/>
</dbReference>
<gene>
    <name evidence="1" type="ORF">PHACADRAFT_201366</name>
</gene>
<dbReference type="STRING" id="650164.K5VSB8"/>
<dbReference type="HOGENOM" id="CLU_009122_3_3_1"/>
<organism evidence="1 2">
    <name type="scientific">Phanerochaete carnosa (strain HHB-10118-sp)</name>
    <name type="common">White-rot fungus</name>
    <name type="synonym">Peniophora carnosa</name>
    <dbReference type="NCBI Taxonomy" id="650164"/>
    <lineage>
        <taxon>Eukaryota</taxon>
        <taxon>Fungi</taxon>
        <taxon>Dikarya</taxon>
        <taxon>Basidiomycota</taxon>
        <taxon>Agaricomycotina</taxon>
        <taxon>Agaricomycetes</taxon>
        <taxon>Polyporales</taxon>
        <taxon>Phanerochaetaceae</taxon>
        <taxon>Phanerochaete</taxon>
    </lineage>
</organism>
<dbReference type="InParanoid" id="K5VSB8"/>
<evidence type="ECO:0000313" key="2">
    <source>
        <dbReference type="Proteomes" id="UP000008370"/>
    </source>
</evidence>
<reference evidence="1 2" key="1">
    <citation type="journal article" date="2012" name="BMC Genomics">
        <title>Comparative genomics of the white-rot fungi, Phanerochaete carnosa and P. chrysosporium, to elucidate the genetic basis of the distinct wood types they colonize.</title>
        <authorList>
            <person name="Suzuki H."/>
            <person name="MacDonald J."/>
            <person name="Syed K."/>
            <person name="Salamov A."/>
            <person name="Hori C."/>
            <person name="Aerts A."/>
            <person name="Henrissat B."/>
            <person name="Wiebenga A."/>
            <person name="vanKuyk P.A."/>
            <person name="Barry K."/>
            <person name="Lindquist E."/>
            <person name="LaButti K."/>
            <person name="Lapidus A."/>
            <person name="Lucas S."/>
            <person name="Coutinho P."/>
            <person name="Gong Y."/>
            <person name="Samejima M."/>
            <person name="Mahadevan R."/>
            <person name="Abou-Zaid M."/>
            <person name="de Vries R.P."/>
            <person name="Igarashi K."/>
            <person name="Yadav J.S."/>
            <person name="Grigoriev I.V."/>
            <person name="Master E.R."/>
        </authorList>
    </citation>
    <scope>NUCLEOTIDE SEQUENCE [LARGE SCALE GENOMIC DNA]</scope>
    <source>
        <strain evidence="1 2">HHB-10118-sp</strain>
    </source>
</reference>
<accession>K5VSB8</accession>
<dbReference type="OrthoDB" id="2795925at2759"/>
<protein>
    <submittedName>
        <fullName evidence="1">Uncharacterized protein</fullName>
    </submittedName>
</protein>
<dbReference type="InterPro" id="IPR041078">
    <property type="entry name" value="Plavaka"/>
</dbReference>
<keyword evidence="2" id="KW-1185">Reference proteome</keyword>
<evidence type="ECO:0000313" key="1">
    <source>
        <dbReference type="EMBL" id="EKM49670.1"/>
    </source>
</evidence>
<dbReference type="AlphaFoldDB" id="K5VSB8"/>
<sequence length="403" mass="46074">MALIRSTNGNCPCPVCLVPKAQQAQGHNVHPVRKAADVQVIFTTKLKRGQKKKFLKQLSLRNVENVFWKLAHSDLHKALSFDRLHAYHLGLFGKHLWPELKLVVEGLDRSIRVAINNQSMVFPIWQGLYHFAKGVLYIEFSDGSKYEDLSKIIVFISFWALTAETSRRGYALLKLICRYIECDMYASFEVHTTETVDAYWQCIHQVYKALEKYIPLCVGDKKHKDWNFAKNHSHIHAPEDILAKGVMRNFSTQVIECSYLRVDYESKVTWKTVTDYLRCSPDFYKKPQYDGAIVDAGGGKCVIVKLHFTFVIDCGSKLYPLALVQAMQIPGSPQAQCNVDYNLALYRVKAKRAPVFIPLQSIIHGALLYSDPLRTDEYLVVDTIETGDIFLRLKEMFSDQGLA</sequence>
<dbReference type="EMBL" id="JH930480">
    <property type="protein sequence ID" value="EKM49670.1"/>
    <property type="molecule type" value="Genomic_DNA"/>
</dbReference>
<dbReference type="GeneID" id="18911602"/>
<dbReference type="Pfam" id="PF18759">
    <property type="entry name" value="Plavaka"/>
    <property type="match status" value="1"/>
</dbReference>
<dbReference type="Proteomes" id="UP000008370">
    <property type="component" value="Unassembled WGS sequence"/>
</dbReference>
<dbReference type="KEGG" id="pco:PHACADRAFT_201366"/>
<proteinExistence type="predicted"/>